<proteinExistence type="predicted"/>
<reference evidence="1 2" key="1">
    <citation type="journal article" date="2012" name="PLoS Pathog.">
        <title>Comparative pathogenomics reveals horizontally acquired novel virulence genes in fungi infecting cereal hosts.</title>
        <authorList>
            <person name="Gardiner D.M."/>
            <person name="McDonald M.C."/>
            <person name="Covarelli L."/>
            <person name="Solomon P.S."/>
            <person name="Rusu A.G."/>
            <person name="Marshall M."/>
            <person name="Kazan K."/>
            <person name="Chakraborty S."/>
            <person name="McDonald B.A."/>
            <person name="Manners J.M."/>
        </authorList>
    </citation>
    <scope>NUCLEOTIDE SEQUENCE [LARGE SCALE GENOMIC DNA]</scope>
    <source>
        <strain evidence="1 2">CS3096</strain>
    </source>
</reference>
<dbReference type="GeneID" id="20360055"/>
<sequence>MIRKNKAGLAIRLSSAQTQTQIQTQQITTPDDIGTVRTALTTQTSHNFWCCAPYHARAVTPDEHDLEQRIRPCDAQHNVPHQVATYTVAATYNYSSSTVEQLR</sequence>
<evidence type="ECO:0000313" key="2">
    <source>
        <dbReference type="Proteomes" id="UP000007978"/>
    </source>
</evidence>
<evidence type="ECO:0000313" key="1">
    <source>
        <dbReference type="EMBL" id="EKJ78330.1"/>
    </source>
</evidence>
<protein>
    <submittedName>
        <fullName evidence="1">Uncharacterized protein</fullName>
    </submittedName>
</protein>
<gene>
    <name evidence="1" type="ORF">FPSE_01435</name>
</gene>
<name>K3W2V9_FUSPC</name>
<keyword evidence="2" id="KW-1185">Reference proteome</keyword>
<dbReference type="HOGENOM" id="CLU_158102_0_0_1"/>
<dbReference type="Proteomes" id="UP000007978">
    <property type="component" value="Chromosome 1"/>
</dbReference>
<accession>K3W2V9</accession>
<dbReference type="RefSeq" id="XP_009252830.1">
    <property type="nucleotide sequence ID" value="XM_009254555.1"/>
</dbReference>
<organism evidence="1 2">
    <name type="scientific">Fusarium pseudograminearum (strain CS3096)</name>
    <name type="common">Wheat and barley crown-rot fungus</name>
    <dbReference type="NCBI Taxonomy" id="1028729"/>
    <lineage>
        <taxon>Eukaryota</taxon>
        <taxon>Fungi</taxon>
        <taxon>Dikarya</taxon>
        <taxon>Ascomycota</taxon>
        <taxon>Pezizomycotina</taxon>
        <taxon>Sordariomycetes</taxon>
        <taxon>Hypocreomycetidae</taxon>
        <taxon>Hypocreales</taxon>
        <taxon>Nectriaceae</taxon>
        <taxon>Fusarium</taxon>
    </lineage>
</organism>
<dbReference type="EMBL" id="AFNW01000049">
    <property type="protein sequence ID" value="EKJ78330.1"/>
    <property type="molecule type" value="Genomic_DNA"/>
</dbReference>
<dbReference type="KEGG" id="fpu:FPSE_01435"/>
<comment type="caution">
    <text evidence="1">The sequence shown here is derived from an EMBL/GenBank/DDBJ whole genome shotgun (WGS) entry which is preliminary data.</text>
</comment>
<dbReference type="AlphaFoldDB" id="K3W2V9"/>